<comment type="caution">
    <text evidence="1">The sequence shown here is derived from an EMBL/GenBank/DDBJ whole genome shotgun (WGS) entry which is preliminary data.</text>
</comment>
<reference evidence="1 2" key="1">
    <citation type="submission" date="2018-03" db="EMBL/GenBank/DDBJ databases">
        <title>The draft genome of Sphingosinicella sp. GL-C-18.</title>
        <authorList>
            <person name="Liu L."/>
            <person name="Li L."/>
            <person name="Liang L."/>
            <person name="Zhang X."/>
            <person name="Wang T."/>
        </authorList>
    </citation>
    <scope>NUCLEOTIDE SEQUENCE [LARGE SCALE GENOMIC DNA]</scope>
    <source>
        <strain evidence="1 2">GL-C-18</strain>
    </source>
</reference>
<evidence type="ECO:0000313" key="2">
    <source>
        <dbReference type="Proteomes" id="UP000241167"/>
    </source>
</evidence>
<gene>
    <name evidence="1" type="ORF">C7I55_16000</name>
</gene>
<proteinExistence type="predicted"/>
<dbReference type="Proteomes" id="UP000241167">
    <property type="component" value="Unassembled WGS sequence"/>
</dbReference>
<dbReference type="EMBL" id="PXYI01000005">
    <property type="protein sequence ID" value="PSJ38829.1"/>
    <property type="molecule type" value="Genomic_DNA"/>
</dbReference>
<organism evidence="1 2">
    <name type="scientific">Allosphingosinicella deserti</name>
    <dbReference type="NCBI Taxonomy" id="2116704"/>
    <lineage>
        <taxon>Bacteria</taxon>
        <taxon>Pseudomonadati</taxon>
        <taxon>Pseudomonadota</taxon>
        <taxon>Alphaproteobacteria</taxon>
        <taxon>Sphingomonadales</taxon>
        <taxon>Sphingomonadaceae</taxon>
        <taxon>Allosphingosinicella</taxon>
    </lineage>
</organism>
<sequence length="391" mass="40542">MNWTEFSTELSDVDARAAAEYAGHGAESAEALADETAPERVDIVIRDVGSAVPRAASIMAELFGLPIEAVVAAVYRAPARLVAGLEPQLARKLVSCLTDLGLSLDIVPQGDPIAPTPTLDLAAEIDDPALVDAATAVIAEFLAIPTDDALDLLTTPPGIILGNVSRATIDALERRLPAGALILSTADPTESRYALFAGDLAPADRAAVEAVLDAPSAAAGDGLVALGLTHSDANRLWRRFAGVPGVRLVNQAFLRFEMVLTDVSDSNAATAQALEALAGIPAEAFADLAELLPVAVEDGIPHEGVEARLLDYAAHGMTVTARLANFARQVLVVDTAPPEALEILGVDAAALPLRLPPLVAPRARLARHRLEAAGADVSQFPAGEFAAGDWA</sequence>
<evidence type="ECO:0000313" key="1">
    <source>
        <dbReference type="EMBL" id="PSJ38829.1"/>
    </source>
</evidence>
<dbReference type="RefSeq" id="WP_106514022.1">
    <property type="nucleotide sequence ID" value="NZ_PXYI01000005.1"/>
</dbReference>
<accession>A0A2P7QLK8</accession>
<dbReference type="AlphaFoldDB" id="A0A2P7QLK8"/>
<protein>
    <submittedName>
        <fullName evidence="1">Uncharacterized protein</fullName>
    </submittedName>
</protein>
<dbReference type="OrthoDB" id="7185756at2"/>
<name>A0A2P7QLK8_9SPHN</name>
<keyword evidence="2" id="KW-1185">Reference proteome</keyword>